<keyword evidence="1" id="KW-1133">Transmembrane helix</keyword>
<dbReference type="AlphaFoldDB" id="A0A0K2S0E8"/>
<feature type="transmembrane region" description="Helical" evidence="1">
    <location>
        <begin position="38"/>
        <end position="60"/>
    </location>
</feature>
<dbReference type="RefSeq" id="WP_049362128.1">
    <property type="nucleotide sequence ID" value="NZ_AP014938.1"/>
</dbReference>
<keyword evidence="1" id="KW-0472">Membrane</keyword>
<evidence type="ECO:0008006" key="4">
    <source>
        <dbReference type="Google" id="ProtNLM"/>
    </source>
</evidence>
<accession>A0A0K2S0E8</accession>
<reference evidence="3" key="1">
    <citation type="submission" date="2015-08" db="EMBL/GenBank/DDBJ databases">
        <title>Complete genome sequence of Rothia mucilaginosa strain NUM-Rm6536.</title>
        <authorList>
            <person name="Nambu T."/>
        </authorList>
    </citation>
    <scope>NUCLEOTIDE SEQUENCE [LARGE SCALE GENOMIC DNA]</scope>
    <source>
        <strain evidence="3">NUM-Rm6536</strain>
    </source>
</reference>
<name>A0A0K2S0E8_9MICC</name>
<feature type="transmembrane region" description="Helical" evidence="1">
    <location>
        <begin position="72"/>
        <end position="93"/>
    </location>
</feature>
<protein>
    <recommendedName>
        <fullName evidence="4">Alpha-N-acetylglucosamine transferase</fullName>
    </recommendedName>
</protein>
<evidence type="ECO:0000313" key="2">
    <source>
        <dbReference type="EMBL" id="BAS20596.1"/>
    </source>
</evidence>
<dbReference type="PATRIC" id="fig|43675.28.peg.1380"/>
<dbReference type="EMBL" id="AP014938">
    <property type="protein sequence ID" value="BAS20596.1"/>
    <property type="molecule type" value="Genomic_DNA"/>
</dbReference>
<feature type="transmembrane region" description="Helical" evidence="1">
    <location>
        <begin position="7"/>
        <end position="32"/>
    </location>
</feature>
<sequence length="146" mass="16083">MTSRPFNVIYAFVLTETFAAYILIRGILYPFIVSGMSTAQAIVGGVLQVLIAAGMTYFGLRFYRGRFGSRLPMILITLCTLWVTASTLVMNVSAYGLNIGQSITIAGVIGAATAFIFVLMPSSRRYIEAVTEESGEEAEKYSRRRR</sequence>
<gene>
    <name evidence="2" type="ORF">RM6536_1349</name>
</gene>
<evidence type="ECO:0000256" key="1">
    <source>
        <dbReference type="SAM" id="Phobius"/>
    </source>
</evidence>
<organism evidence="2">
    <name type="scientific">Rothia mucilaginosa</name>
    <dbReference type="NCBI Taxonomy" id="43675"/>
    <lineage>
        <taxon>Bacteria</taxon>
        <taxon>Bacillati</taxon>
        <taxon>Actinomycetota</taxon>
        <taxon>Actinomycetes</taxon>
        <taxon>Micrococcales</taxon>
        <taxon>Micrococcaceae</taxon>
        <taxon>Rothia</taxon>
    </lineage>
</organism>
<proteinExistence type="predicted"/>
<evidence type="ECO:0000313" key="3">
    <source>
        <dbReference type="Proteomes" id="UP000066203"/>
    </source>
</evidence>
<dbReference type="Proteomes" id="UP000066203">
    <property type="component" value="Chromosome"/>
</dbReference>
<feature type="transmembrane region" description="Helical" evidence="1">
    <location>
        <begin position="99"/>
        <end position="119"/>
    </location>
</feature>
<keyword evidence="1" id="KW-0812">Transmembrane</keyword>